<reference evidence="2" key="2">
    <citation type="submission" date="2014-07" db="EMBL/GenBank/DDBJ databases">
        <authorList>
            <person name="Hull J."/>
        </authorList>
    </citation>
    <scope>NUCLEOTIDE SEQUENCE</scope>
</reference>
<reference evidence="3" key="3">
    <citation type="submission" date="2014-09" db="EMBL/GenBank/DDBJ databases">
        <authorList>
            <person name="Magalhaes I.L.F."/>
            <person name="Oliveira U."/>
            <person name="Santos F.R."/>
            <person name="Vidigal T.H.D.A."/>
            <person name="Brescovit A.D."/>
            <person name="Santos A.J."/>
        </authorList>
    </citation>
    <scope>NUCLEOTIDE SEQUENCE</scope>
</reference>
<evidence type="ECO:0000313" key="3">
    <source>
        <dbReference type="EMBL" id="JAG52856.1"/>
    </source>
</evidence>
<gene>
    <name evidence="2" type="ORF">CM83_98915</name>
</gene>
<name>A0A0A9Y0F1_LYGHE</name>
<evidence type="ECO:0000256" key="1">
    <source>
        <dbReference type="SAM" id="SignalP"/>
    </source>
</evidence>
<keyword evidence="1" id="KW-0732">Signal</keyword>
<sequence length="211" mass="24279">MVKTWLITLLMVINGSENCLLSTKNSRFSWIVTIRKRINPQLNKIICVGVLISDTEILVPSRCMSRRTKENDFYKGHELRALSGIEPNSCIQSRNGVNVRSITIDRSPSILRYVVILDVQPFNVERRFEPKGELLKKMFSDEQELVAFWRKIAKSEDKPDEKQIRCEVHIFGPDTGNINKPSREILTPLKRQFCKAFLCQEPGKTDANNCP</sequence>
<feature type="chain" id="PRO_5015033926" description="Peptidase S1 domain-containing protein" evidence="1">
    <location>
        <begin position="16"/>
        <end position="211"/>
    </location>
</feature>
<feature type="non-terminal residue" evidence="2">
    <location>
        <position position="211"/>
    </location>
</feature>
<dbReference type="EMBL" id="GBHO01020584">
    <property type="protein sequence ID" value="JAG23020.1"/>
    <property type="molecule type" value="Transcribed_RNA"/>
</dbReference>
<reference evidence="2" key="1">
    <citation type="journal article" date="2014" name="PLoS ONE">
        <title>Transcriptome-Based Identification of ABC Transporters in the Western Tarnished Plant Bug Lygus hesperus.</title>
        <authorList>
            <person name="Hull J.J."/>
            <person name="Chaney K."/>
            <person name="Geib S.M."/>
            <person name="Fabrick J.A."/>
            <person name="Brent C.S."/>
            <person name="Walsh D."/>
            <person name="Lavine L.C."/>
        </authorList>
    </citation>
    <scope>NUCLEOTIDE SEQUENCE</scope>
</reference>
<protein>
    <recommendedName>
        <fullName evidence="4">Peptidase S1 domain-containing protein</fullName>
    </recommendedName>
</protein>
<dbReference type="AlphaFoldDB" id="A0A0A9Y0F1"/>
<proteinExistence type="predicted"/>
<evidence type="ECO:0008006" key="4">
    <source>
        <dbReference type="Google" id="ProtNLM"/>
    </source>
</evidence>
<accession>A0A0A9Y0F1</accession>
<evidence type="ECO:0000313" key="2">
    <source>
        <dbReference type="EMBL" id="JAG23020.1"/>
    </source>
</evidence>
<feature type="signal peptide" evidence="1">
    <location>
        <begin position="1"/>
        <end position="15"/>
    </location>
</feature>
<dbReference type="EMBL" id="GBRD01012970">
    <property type="protein sequence ID" value="JAG52856.1"/>
    <property type="molecule type" value="Transcribed_RNA"/>
</dbReference>
<organism evidence="2">
    <name type="scientific">Lygus hesperus</name>
    <name type="common">Western plant bug</name>
    <dbReference type="NCBI Taxonomy" id="30085"/>
    <lineage>
        <taxon>Eukaryota</taxon>
        <taxon>Metazoa</taxon>
        <taxon>Ecdysozoa</taxon>
        <taxon>Arthropoda</taxon>
        <taxon>Hexapoda</taxon>
        <taxon>Insecta</taxon>
        <taxon>Pterygota</taxon>
        <taxon>Neoptera</taxon>
        <taxon>Paraneoptera</taxon>
        <taxon>Hemiptera</taxon>
        <taxon>Heteroptera</taxon>
        <taxon>Panheteroptera</taxon>
        <taxon>Cimicomorpha</taxon>
        <taxon>Miridae</taxon>
        <taxon>Mirini</taxon>
        <taxon>Lygus</taxon>
    </lineage>
</organism>